<name>A0A520KWW3_9EURY</name>
<feature type="domain" description="Phosphoadenosine phosphosulphate reductase" evidence="10">
    <location>
        <begin position="35"/>
        <end position="205"/>
    </location>
</feature>
<dbReference type="NCBIfam" id="TIGR00434">
    <property type="entry name" value="cysH"/>
    <property type="match status" value="1"/>
</dbReference>
<dbReference type="GO" id="GO:0004604">
    <property type="term" value="F:phosphoadenylyl-sulfate reductase (thioredoxin) activity"/>
    <property type="evidence" value="ECO:0007669"/>
    <property type="project" value="InterPro"/>
</dbReference>
<gene>
    <name evidence="11" type="ORF">EF807_04230</name>
</gene>
<evidence type="ECO:0000313" key="12">
    <source>
        <dbReference type="Proteomes" id="UP000320766"/>
    </source>
</evidence>
<protein>
    <recommendedName>
        <fullName evidence="7">Adenosine 5'-phosphosulfate reductase</fullName>
        <ecNumber evidence="6">1.8.4.10</ecNumber>
    </recommendedName>
    <alternativeName>
        <fullName evidence="9">5'-adenylylsulfate reductase</fullName>
    </alternativeName>
    <alternativeName>
        <fullName evidence="8">Thioredoxin-dependent 5'-adenylylsulfate reductase</fullName>
    </alternativeName>
</protein>
<dbReference type="GO" id="GO:0043866">
    <property type="term" value="F:adenylyl-sulfate reductase (thioredoxin) activity"/>
    <property type="evidence" value="ECO:0007669"/>
    <property type="project" value="UniProtKB-EC"/>
</dbReference>
<evidence type="ECO:0000259" key="10">
    <source>
        <dbReference type="Pfam" id="PF01507"/>
    </source>
</evidence>
<dbReference type="InterPro" id="IPR004511">
    <property type="entry name" value="PAPS/APS_Rdtase"/>
</dbReference>
<dbReference type="InterPro" id="IPR002500">
    <property type="entry name" value="PAPS_reduct_dom"/>
</dbReference>
<dbReference type="PANTHER" id="PTHR46509">
    <property type="entry name" value="PHOSPHOADENOSINE PHOSPHOSULFATE REDUCTASE"/>
    <property type="match status" value="1"/>
</dbReference>
<dbReference type="HAMAP" id="MF_00063">
    <property type="entry name" value="CysH"/>
    <property type="match status" value="1"/>
</dbReference>
<evidence type="ECO:0000256" key="3">
    <source>
        <dbReference type="ARBA" id="ARBA00023002"/>
    </source>
</evidence>
<comment type="function">
    <text evidence="4">Catalyzes the formation of sulfite from adenosine 5'-phosphosulfate (APS) using thioredoxin as an electron donor.</text>
</comment>
<dbReference type="Gene3D" id="3.40.50.620">
    <property type="entry name" value="HUPs"/>
    <property type="match status" value="1"/>
</dbReference>
<dbReference type="InterPro" id="IPR011798">
    <property type="entry name" value="APS_reductase"/>
</dbReference>
<dbReference type="GO" id="GO:0019344">
    <property type="term" value="P:cysteine biosynthetic process"/>
    <property type="evidence" value="ECO:0007669"/>
    <property type="project" value="InterPro"/>
</dbReference>
<dbReference type="Proteomes" id="UP000320766">
    <property type="component" value="Unassembled WGS sequence"/>
</dbReference>
<comment type="similarity">
    <text evidence="1">Belongs to the PAPS reductase family. CysH subfamily.</text>
</comment>
<dbReference type="NCBIfam" id="NF002537">
    <property type="entry name" value="PRK02090.1"/>
    <property type="match status" value="1"/>
</dbReference>
<dbReference type="SUPFAM" id="SSF52402">
    <property type="entry name" value="Adenine nucleotide alpha hydrolases-like"/>
    <property type="match status" value="1"/>
</dbReference>
<dbReference type="CDD" id="cd23945">
    <property type="entry name" value="PAPS_reductase"/>
    <property type="match status" value="1"/>
</dbReference>
<keyword evidence="3 11" id="KW-0560">Oxidoreductase</keyword>
<evidence type="ECO:0000256" key="5">
    <source>
        <dbReference type="ARBA" id="ARBA00024327"/>
    </source>
</evidence>
<evidence type="ECO:0000256" key="1">
    <source>
        <dbReference type="ARBA" id="ARBA00009732"/>
    </source>
</evidence>
<organism evidence="11 12">
    <name type="scientific">Candidatus Methanolliviera hydrocarbonicum</name>
    <dbReference type="NCBI Taxonomy" id="2491085"/>
    <lineage>
        <taxon>Archaea</taxon>
        <taxon>Methanobacteriati</taxon>
        <taxon>Methanobacteriota</taxon>
        <taxon>Candidatus Methanoliparia</taxon>
        <taxon>Candidatus Methanoliparales</taxon>
        <taxon>Candidatus Methanollivieraceae</taxon>
        <taxon>Candidatus Methanolliviera</taxon>
    </lineage>
</organism>
<dbReference type="PANTHER" id="PTHR46509:SF1">
    <property type="entry name" value="PHOSPHOADENOSINE PHOSPHOSULFATE REDUCTASE"/>
    <property type="match status" value="1"/>
</dbReference>
<dbReference type="Pfam" id="PF01507">
    <property type="entry name" value="PAPS_reduct"/>
    <property type="match status" value="1"/>
</dbReference>
<dbReference type="EC" id="1.8.4.10" evidence="6"/>
<dbReference type="NCBIfam" id="TIGR02055">
    <property type="entry name" value="APS_reductase"/>
    <property type="match status" value="1"/>
</dbReference>
<evidence type="ECO:0000256" key="8">
    <source>
        <dbReference type="ARBA" id="ARBA00030894"/>
    </source>
</evidence>
<dbReference type="AlphaFoldDB" id="A0A520KWW3"/>
<reference evidence="11 12" key="1">
    <citation type="journal article" date="2019" name="Nat. Microbiol.">
        <title>Wide diversity of methane and short-chain alkane metabolisms in uncultured archaea.</title>
        <authorList>
            <person name="Borrel G."/>
            <person name="Adam P.S."/>
            <person name="McKay L.J."/>
            <person name="Chen L.X."/>
            <person name="Sierra-Garcia I.N."/>
            <person name="Sieber C.M."/>
            <person name="Letourneur Q."/>
            <person name="Ghozlane A."/>
            <person name="Andersen G.L."/>
            <person name="Li W.J."/>
            <person name="Hallam S.J."/>
            <person name="Muyzer G."/>
            <person name="de Oliveira V.M."/>
            <person name="Inskeep W.P."/>
            <person name="Banfield J.F."/>
            <person name="Gribaldo S."/>
        </authorList>
    </citation>
    <scope>NUCLEOTIDE SEQUENCE [LARGE SCALE GENOMIC DNA]</scope>
    <source>
        <strain evidence="11">NM1b</strain>
    </source>
</reference>
<evidence type="ECO:0000256" key="4">
    <source>
        <dbReference type="ARBA" id="ARBA00024298"/>
    </source>
</evidence>
<evidence type="ECO:0000256" key="9">
    <source>
        <dbReference type="ARBA" id="ARBA00032041"/>
    </source>
</evidence>
<dbReference type="EMBL" id="RXIL01000070">
    <property type="protein sequence ID" value="RZN69683.1"/>
    <property type="molecule type" value="Genomic_DNA"/>
</dbReference>
<dbReference type="GO" id="GO:0019379">
    <property type="term" value="P:sulfate assimilation, phosphoadenylyl sulfate reduction by phosphoadenylyl-sulfate reductase (thioredoxin)"/>
    <property type="evidence" value="ECO:0007669"/>
    <property type="project" value="InterPro"/>
</dbReference>
<evidence type="ECO:0000256" key="7">
    <source>
        <dbReference type="ARBA" id="ARBA00029514"/>
    </source>
</evidence>
<evidence type="ECO:0000256" key="2">
    <source>
        <dbReference type="ARBA" id="ARBA00022490"/>
    </source>
</evidence>
<evidence type="ECO:0000313" key="11">
    <source>
        <dbReference type="EMBL" id="RZN69683.1"/>
    </source>
</evidence>
<comment type="pathway">
    <text evidence="5">Sulfur metabolism; hydrogen sulfide biosynthesis; sulfite from sulfate.</text>
</comment>
<sequence>MVMKIEEIEKISESFESKEPQEVLRWAIDYFKPKIALACSFGLEDVVIVDMISKIDPDTRIFYIDTDLLFKETYDVIERIKKRYGIKPVSYKSEMSLEEQEKIYGKNLWGRDPNLCCGIRKVEPLKEALSGLDAWITGIRREQSETRKNVRVVEWDELHGLVKINPLVNWTLGDTFRYVLQNDVPYNILHDKNYPSVGCYPCTRPVMPGEDQRSGRWSGFGKTECGLHVKTDHQEKI</sequence>
<accession>A0A520KWW3</accession>
<dbReference type="GO" id="GO:0005737">
    <property type="term" value="C:cytoplasm"/>
    <property type="evidence" value="ECO:0007669"/>
    <property type="project" value="TreeGrafter"/>
</dbReference>
<keyword evidence="2" id="KW-0963">Cytoplasm</keyword>
<evidence type="ECO:0000256" key="6">
    <source>
        <dbReference type="ARBA" id="ARBA00024386"/>
    </source>
</evidence>
<proteinExistence type="inferred from homology"/>
<comment type="caution">
    <text evidence="11">The sequence shown here is derived from an EMBL/GenBank/DDBJ whole genome shotgun (WGS) entry which is preliminary data.</text>
</comment>
<dbReference type="InterPro" id="IPR014729">
    <property type="entry name" value="Rossmann-like_a/b/a_fold"/>
</dbReference>
<dbReference type="PIRSF" id="PIRSF000857">
    <property type="entry name" value="PAPS_reductase"/>
    <property type="match status" value="1"/>
</dbReference>